<evidence type="ECO:0000259" key="2">
    <source>
        <dbReference type="PROSITE" id="PS50830"/>
    </source>
</evidence>
<comment type="caution">
    <text evidence="3">The sequence shown here is derived from an EMBL/GenBank/DDBJ whole genome shotgun (WGS) entry which is preliminary data.</text>
</comment>
<dbReference type="Gene3D" id="2.40.50.90">
    <property type="match status" value="1"/>
</dbReference>
<dbReference type="InterPro" id="IPR016071">
    <property type="entry name" value="Staphylococal_nuclease_OB-fold"/>
</dbReference>
<dbReference type="EMBL" id="AGAZ01000065">
    <property type="protein sequence ID" value="EGZ44829.1"/>
    <property type="molecule type" value="Genomic_DNA"/>
</dbReference>
<dbReference type="PATRIC" id="fig|1030841.3.peg.1936"/>
<dbReference type="Proteomes" id="UP000005336">
    <property type="component" value="Unassembled WGS sequence"/>
</dbReference>
<sequence>MSLRLIALSTLFALTACFDPVHHAPKSNWETHQNHATTQTIYQARVVAVSDGDTIHVIDRNGQKRKIRMAYIDAPELQQAHSEASRENLTTMIEGQTVEVTVFERDRYQREVAQVRLNGRDVNLAQLENGHAWHYVSIAKKKQSKTDYQVYGQAELNARSKRLGLWHAKNPQAPWHFRKEQRQNAQ</sequence>
<dbReference type="PROSITE" id="PS50830">
    <property type="entry name" value="TNASE_3"/>
    <property type="match status" value="1"/>
</dbReference>
<dbReference type="PANTHER" id="PTHR12302:SF26">
    <property type="entry name" value="BLR1266 PROTEIN"/>
    <property type="match status" value="1"/>
</dbReference>
<dbReference type="HOGENOM" id="CLU_046484_7_2_4"/>
<dbReference type="GO" id="GO:0004518">
    <property type="term" value="F:nuclease activity"/>
    <property type="evidence" value="ECO:0007669"/>
    <property type="project" value="InterPro"/>
</dbReference>
<dbReference type="SMART" id="SM00318">
    <property type="entry name" value="SNc"/>
    <property type="match status" value="1"/>
</dbReference>
<dbReference type="RefSeq" id="WP_009117085.1">
    <property type="nucleotide sequence ID" value="NZ_JH165159.1"/>
</dbReference>
<dbReference type="PROSITE" id="PS01123">
    <property type="entry name" value="TNASE_1"/>
    <property type="match status" value="1"/>
</dbReference>
<feature type="domain" description="TNase-like" evidence="2">
    <location>
        <begin position="40"/>
        <end position="168"/>
    </location>
</feature>
<gene>
    <name evidence="3" type="ORF">HMPREF9370_1944</name>
</gene>
<dbReference type="InterPro" id="IPR035437">
    <property type="entry name" value="SNase_OB-fold_sf"/>
</dbReference>
<dbReference type="AlphaFoldDB" id="G4CS84"/>
<feature type="signal peptide" evidence="1">
    <location>
        <begin position="1"/>
        <end position="23"/>
    </location>
</feature>
<dbReference type="PROSITE" id="PS51257">
    <property type="entry name" value="PROKAR_LIPOPROTEIN"/>
    <property type="match status" value="1"/>
</dbReference>
<name>G4CS84_9NEIS</name>
<dbReference type="GO" id="GO:0003676">
    <property type="term" value="F:nucleic acid binding"/>
    <property type="evidence" value="ECO:0007669"/>
    <property type="project" value="InterPro"/>
</dbReference>
<dbReference type="SUPFAM" id="SSF50199">
    <property type="entry name" value="Staphylococcal nuclease"/>
    <property type="match status" value="1"/>
</dbReference>
<evidence type="ECO:0000256" key="1">
    <source>
        <dbReference type="SAM" id="SignalP"/>
    </source>
</evidence>
<evidence type="ECO:0000313" key="3">
    <source>
        <dbReference type="EMBL" id="EGZ44829.1"/>
    </source>
</evidence>
<keyword evidence="4" id="KW-1185">Reference proteome</keyword>
<accession>G4CS84</accession>
<dbReference type="InterPro" id="IPR002071">
    <property type="entry name" value="Thermonucl_AS"/>
</dbReference>
<protein>
    <submittedName>
        <fullName evidence="3">Thermonuclease</fullName>
    </submittedName>
</protein>
<dbReference type="Pfam" id="PF00565">
    <property type="entry name" value="SNase"/>
    <property type="match status" value="1"/>
</dbReference>
<dbReference type="PANTHER" id="PTHR12302">
    <property type="entry name" value="EBNA2 BINDING PROTEIN P100"/>
    <property type="match status" value="1"/>
</dbReference>
<feature type="chain" id="PRO_5003462428" evidence="1">
    <location>
        <begin position="24"/>
        <end position="186"/>
    </location>
</feature>
<dbReference type="STRING" id="1030841.HMPREF9370_1944"/>
<proteinExistence type="predicted"/>
<evidence type="ECO:0000313" key="4">
    <source>
        <dbReference type="Proteomes" id="UP000005336"/>
    </source>
</evidence>
<dbReference type="OrthoDB" id="9805504at2"/>
<organism evidence="3 4">
    <name type="scientific">Neisseria wadsworthii 9715</name>
    <dbReference type="NCBI Taxonomy" id="1030841"/>
    <lineage>
        <taxon>Bacteria</taxon>
        <taxon>Pseudomonadati</taxon>
        <taxon>Pseudomonadota</taxon>
        <taxon>Betaproteobacteria</taxon>
        <taxon>Neisseriales</taxon>
        <taxon>Neisseriaceae</taxon>
        <taxon>Neisseria</taxon>
    </lineage>
</organism>
<keyword evidence="1" id="KW-0732">Signal</keyword>
<reference evidence="3 4" key="1">
    <citation type="submission" date="2011-06" db="EMBL/GenBank/DDBJ databases">
        <authorList>
            <person name="Muzny D."/>
            <person name="Qin X."/>
            <person name="Deng J."/>
            <person name="Jiang H."/>
            <person name="Liu Y."/>
            <person name="Qu J."/>
            <person name="Song X.-Z."/>
            <person name="Zhang L."/>
            <person name="Thornton R."/>
            <person name="Coyle M."/>
            <person name="Francisco L."/>
            <person name="Jackson L."/>
            <person name="Javaid M."/>
            <person name="Korchina V."/>
            <person name="Kovar C."/>
            <person name="Mata R."/>
            <person name="Mathew T."/>
            <person name="Ngo R."/>
            <person name="Nguyen L."/>
            <person name="Nguyen N."/>
            <person name="Okwuonu G."/>
            <person name="Ongeri F."/>
            <person name="Pham C."/>
            <person name="Simmons D."/>
            <person name="Wilczek-Boney K."/>
            <person name="Hale W."/>
            <person name="Jakkamsetti A."/>
            <person name="Pham P."/>
            <person name="Ruth R."/>
            <person name="San Lucas F."/>
            <person name="Warren J."/>
            <person name="Zhang J."/>
            <person name="Zhao Z."/>
            <person name="Zhou C."/>
            <person name="Zhu D."/>
            <person name="Lee S."/>
            <person name="Bess C."/>
            <person name="Blankenburg K."/>
            <person name="Forbes L."/>
            <person name="Fu Q."/>
            <person name="Gubbala S."/>
            <person name="Hirani K."/>
            <person name="Jayaseelan J.C."/>
            <person name="Lara F."/>
            <person name="Munidasa M."/>
            <person name="Palculict T."/>
            <person name="Patil S."/>
            <person name="Pu L.-L."/>
            <person name="Saada N."/>
            <person name="Tang L."/>
            <person name="Weissenberger G."/>
            <person name="Zhu Y."/>
            <person name="Hemphill L."/>
            <person name="Shang Y."/>
            <person name="Youmans B."/>
            <person name="Ayvaz T."/>
            <person name="Ross M."/>
            <person name="Santibanez J."/>
            <person name="Aqrawi P."/>
            <person name="Gross S."/>
            <person name="Joshi V."/>
            <person name="Fowler G."/>
            <person name="Nazareth L."/>
            <person name="Reid J."/>
            <person name="Worley K."/>
            <person name="Petrosino J."/>
            <person name="Highlander S."/>
            <person name="Gibbs R."/>
        </authorList>
    </citation>
    <scope>NUCLEOTIDE SEQUENCE [LARGE SCALE GENOMIC DNA]</scope>
    <source>
        <strain evidence="3 4">9715</strain>
    </source>
</reference>